<accession>A0A9P5TJW5</accession>
<dbReference type="EMBL" id="JADNYJ010000077">
    <property type="protein sequence ID" value="KAF8889976.1"/>
    <property type="molecule type" value="Genomic_DNA"/>
</dbReference>
<reference evidence="2" key="1">
    <citation type="submission" date="2020-11" db="EMBL/GenBank/DDBJ databases">
        <authorList>
            <consortium name="DOE Joint Genome Institute"/>
            <person name="Ahrendt S."/>
            <person name="Riley R."/>
            <person name="Andreopoulos W."/>
            <person name="LaButti K."/>
            <person name="Pangilinan J."/>
            <person name="Ruiz-duenas F.J."/>
            <person name="Barrasa J.M."/>
            <person name="Sanchez-Garcia M."/>
            <person name="Camarero S."/>
            <person name="Miyauchi S."/>
            <person name="Serrano A."/>
            <person name="Linde D."/>
            <person name="Babiker R."/>
            <person name="Drula E."/>
            <person name="Ayuso-Fernandez I."/>
            <person name="Pacheco R."/>
            <person name="Padilla G."/>
            <person name="Ferreira P."/>
            <person name="Barriuso J."/>
            <person name="Kellner H."/>
            <person name="Castanera R."/>
            <person name="Alfaro M."/>
            <person name="Ramirez L."/>
            <person name="Pisabarro A.G."/>
            <person name="Kuo A."/>
            <person name="Tritt A."/>
            <person name="Lipzen A."/>
            <person name="He G."/>
            <person name="Yan M."/>
            <person name="Ng V."/>
            <person name="Cullen D."/>
            <person name="Martin F."/>
            <person name="Rosso M.-N."/>
            <person name="Henrissat B."/>
            <person name="Hibbett D."/>
            <person name="Martinez A.T."/>
            <person name="Grigoriev I.V."/>
        </authorList>
    </citation>
    <scope>NUCLEOTIDE SEQUENCE</scope>
    <source>
        <strain evidence="2">AH 44721</strain>
    </source>
</reference>
<dbReference type="AlphaFoldDB" id="A0A9P5TJW5"/>
<protein>
    <submittedName>
        <fullName evidence="2">Uncharacterized protein</fullName>
    </submittedName>
</protein>
<dbReference type="Proteomes" id="UP000724874">
    <property type="component" value="Unassembled WGS sequence"/>
</dbReference>
<evidence type="ECO:0000313" key="2">
    <source>
        <dbReference type="EMBL" id="KAF8889976.1"/>
    </source>
</evidence>
<comment type="caution">
    <text evidence="2">The sequence shown here is derived from an EMBL/GenBank/DDBJ whole genome shotgun (WGS) entry which is preliminary data.</text>
</comment>
<feature type="transmembrane region" description="Helical" evidence="1">
    <location>
        <begin position="23"/>
        <end position="44"/>
    </location>
</feature>
<keyword evidence="1" id="KW-0812">Transmembrane</keyword>
<keyword evidence="1" id="KW-0472">Membrane</keyword>
<name>A0A9P5TJW5_GYMJU</name>
<sequence>MFGSVTSIAARTRILFRKGSTTLYRIVFVPFLYVLIYISIAQSARRPVYRHLCKKMFLFRVFLIVREIFLGMCVLDASRKVRNVNSKRRQGIQYRKARYKGKAATD</sequence>
<keyword evidence="1" id="KW-1133">Transmembrane helix</keyword>
<evidence type="ECO:0000256" key="1">
    <source>
        <dbReference type="SAM" id="Phobius"/>
    </source>
</evidence>
<gene>
    <name evidence="2" type="ORF">CPB84DRAFT_1405511</name>
</gene>
<evidence type="ECO:0000313" key="3">
    <source>
        <dbReference type="Proteomes" id="UP000724874"/>
    </source>
</evidence>
<keyword evidence="3" id="KW-1185">Reference proteome</keyword>
<proteinExistence type="predicted"/>
<feature type="transmembrane region" description="Helical" evidence="1">
    <location>
        <begin position="56"/>
        <end position="78"/>
    </location>
</feature>
<organism evidence="2 3">
    <name type="scientific">Gymnopilus junonius</name>
    <name type="common">Spectacular rustgill mushroom</name>
    <name type="synonym">Gymnopilus spectabilis subsp. junonius</name>
    <dbReference type="NCBI Taxonomy" id="109634"/>
    <lineage>
        <taxon>Eukaryota</taxon>
        <taxon>Fungi</taxon>
        <taxon>Dikarya</taxon>
        <taxon>Basidiomycota</taxon>
        <taxon>Agaricomycotina</taxon>
        <taxon>Agaricomycetes</taxon>
        <taxon>Agaricomycetidae</taxon>
        <taxon>Agaricales</taxon>
        <taxon>Agaricineae</taxon>
        <taxon>Hymenogastraceae</taxon>
        <taxon>Gymnopilus</taxon>
    </lineage>
</organism>